<dbReference type="PANTHER" id="PTHR47324:SF3">
    <property type="entry name" value="EGF-LIKE DOMAIN-CONTAINING PROTEIN"/>
    <property type="match status" value="1"/>
</dbReference>
<dbReference type="Pfam" id="PF24415">
    <property type="entry name" value="Ig_Irg-7"/>
    <property type="match status" value="1"/>
</dbReference>
<dbReference type="AlphaFoldDB" id="A0A914WSB5"/>
<dbReference type="PANTHER" id="PTHR47324">
    <property type="entry name" value="PROTEIN IRG-7-RELATED"/>
    <property type="match status" value="1"/>
</dbReference>
<feature type="domain" description="VWFA" evidence="2">
    <location>
        <begin position="276"/>
        <end position="421"/>
    </location>
</feature>
<dbReference type="WBParaSite" id="PSAMB.scaffold5214size12304.g26099.t1">
    <property type="protein sequence ID" value="PSAMB.scaffold5214size12304.g26099.t1"/>
    <property type="gene ID" value="PSAMB.scaffold5214size12304.g26099"/>
</dbReference>
<dbReference type="PROSITE" id="PS00022">
    <property type="entry name" value="EGF_1"/>
    <property type="match status" value="1"/>
</dbReference>
<feature type="compositionally biased region" description="Low complexity" evidence="1">
    <location>
        <begin position="190"/>
        <end position="263"/>
    </location>
</feature>
<dbReference type="InterPro" id="IPR057085">
    <property type="entry name" value="Ig_Irg-7"/>
</dbReference>
<evidence type="ECO:0000313" key="3">
    <source>
        <dbReference type="Proteomes" id="UP000887566"/>
    </source>
</evidence>
<dbReference type="SUPFAM" id="SSF53300">
    <property type="entry name" value="vWA-like"/>
    <property type="match status" value="1"/>
</dbReference>
<protein>
    <submittedName>
        <fullName evidence="4">VWFA domain-containing protein</fullName>
    </submittedName>
</protein>
<dbReference type="PROSITE" id="PS50234">
    <property type="entry name" value="VWFA"/>
    <property type="match status" value="1"/>
</dbReference>
<sequence length="468" mass="49242">GCRLQVRAASSLQLEIGYTLDETSDFPISTPFAGKSTTNRALVKLPTSLQDSITLQYFKAYDILGGSPVLSDTATMNRRDSSCAYQWYSDIFHSDPLGFGAEILGTDENGYPFKRIQASIFLPPECQNNGTSTNSKCVCPALWTGFDCRYPVCLNGGTLDVSVCNCQNGYYGLHCENALTLPPVTGTLTGSMTTTTTTTAPSTTTTTTLSPQTTTTTTAPDTTTTTTTTTTAPSTTTTTTSSPQTTTTTTTVSTTTSSLSPSTANPGCDMSTLQWDIVLLFDVSATAMANNKTLLTLFKDTSLAFSGNFIIGGNGAQVALAEYADAAYVATEFDTIISQDMLNGAITNAIGSGAVPETSDIRLGSALQLVNDQLIVYPSSGLRKGVRHMVIFSAEVQPSDISSAIGLARQLHNQCVYTIGLAASGVDLSSIVGGTDFTTSLNSQADVITVINWLNQKACTLPACPSTN</sequence>
<evidence type="ECO:0000259" key="2">
    <source>
        <dbReference type="PROSITE" id="PS50234"/>
    </source>
</evidence>
<dbReference type="Gene3D" id="3.40.50.410">
    <property type="entry name" value="von Willebrand factor, type A domain"/>
    <property type="match status" value="1"/>
</dbReference>
<organism evidence="3 4">
    <name type="scientific">Plectus sambesii</name>
    <dbReference type="NCBI Taxonomy" id="2011161"/>
    <lineage>
        <taxon>Eukaryota</taxon>
        <taxon>Metazoa</taxon>
        <taxon>Ecdysozoa</taxon>
        <taxon>Nematoda</taxon>
        <taxon>Chromadorea</taxon>
        <taxon>Plectida</taxon>
        <taxon>Plectina</taxon>
        <taxon>Plectoidea</taxon>
        <taxon>Plectidae</taxon>
        <taxon>Plectus</taxon>
    </lineage>
</organism>
<dbReference type="InterPro" id="IPR053295">
    <property type="entry name" value="Innate_immunity_reg"/>
</dbReference>
<accession>A0A914WSB5</accession>
<dbReference type="Gene3D" id="2.10.25.10">
    <property type="entry name" value="Laminin"/>
    <property type="match status" value="1"/>
</dbReference>
<dbReference type="Pfam" id="PF00092">
    <property type="entry name" value="VWA"/>
    <property type="match status" value="1"/>
</dbReference>
<evidence type="ECO:0000313" key="4">
    <source>
        <dbReference type="WBParaSite" id="PSAMB.scaffold5214size12304.g26099.t1"/>
    </source>
</evidence>
<evidence type="ECO:0000256" key="1">
    <source>
        <dbReference type="SAM" id="MobiDB-lite"/>
    </source>
</evidence>
<dbReference type="Proteomes" id="UP000887566">
    <property type="component" value="Unplaced"/>
</dbReference>
<feature type="region of interest" description="Disordered" evidence="1">
    <location>
        <begin position="190"/>
        <end position="265"/>
    </location>
</feature>
<dbReference type="InterPro" id="IPR002035">
    <property type="entry name" value="VWF_A"/>
</dbReference>
<dbReference type="InterPro" id="IPR036465">
    <property type="entry name" value="vWFA_dom_sf"/>
</dbReference>
<proteinExistence type="predicted"/>
<dbReference type="InterPro" id="IPR000742">
    <property type="entry name" value="EGF"/>
</dbReference>
<reference evidence="4" key="1">
    <citation type="submission" date="2022-11" db="UniProtKB">
        <authorList>
            <consortium name="WormBaseParasite"/>
        </authorList>
    </citation>
    <scope>IDENTIFICATION</scope>
</reference>
<dbReference type="CDD" id="cd00198">
    <property type="entry name" value="vWFA"/>
    <property type="match status" value="1"/>
</dbReference>
<keyword evidence="3" id="KW-1185">Reference proteome</keyword>
<dbReference type="PROSITE" id="PS01186">
    <property type="entry name" value="EGF_2"/>
    <property type="match status" value="1"/>
</dbReference>
<name>A0A914WSB5_9BILA</name>